<keyword evidence="2" id="KW-1185">Reference proteome</keyword>
<evidence type="ECO:0000313" key="1">
    <source>
        <dbReference type="EMBL" id="SDZ35510.1"/>
    </source>
</evidence>
<evidence type="ECO:0008006" key="3">
    <source>
        <dbReference type="Google" id="ProtNLM"/>
    </source>
</evidence>
<evidence type="ECO:0000313" key="2">
    <source>
        <dbReference type="Proteomes" id="UP000242415"/>
    </source>
</evidence>
<proteinExistence type="predicted"/>
<sequence length="82" mass="9266">MTAHGPMRPIWLCGGCGVPWPCPTRRRQLAAEFEGAPMSLAIYMGTHLLTAMEDMKWAPAGPLHRRFLGWVQPPRRIARRSI</sequence>
<accession>A0A1H3SCW7</accession>
<protein>
    <recommendedName>
        <fullName evidence="3">Flavin reductase</fullName>
    </recommendedName>
</protein>
<dbReference type="Proteomes" id="UP000242415">
    <property type="component" value="Unassembled WGS sequence"/>
</dbReference>
<gene>
    <name evidence="1" type="ORF">SAMN05444365_11132</name>
</gene>
<name>A0A1H3SCW7_9ACTN</name>
<organism evidence="1 2">
    <name type="scientific">Micromonospora pattaloongensis</name>
    <dbReference type="NCBI Taxonomy" id="405436"/>
    <lineage>
        <taxon>Bacteria</taxon>
        <taxon>Bacillati</taxon>
        <taxon>Actinomycetota</taxon>
        <taxon>Actinomycetes</taxon>
        <taxon>Micromonosporales</taxon>
        <taxon>Micromonosporaceae</taxon>
        <taxon>Micromonospora</taxon>
    </lineage>
</organism>
<dbReference type="OrthoDB" id="3393036at2"/>
<dbReference type="EMBL" id="FNPH01000011">
    <property type="protein sequence ID" value="SDZ35510.1"/>
    <property type="molecule type" value="Genomic_DNA"/>
</dbReference>
<dbReference type="AlphaFoldDB" id="A0A1H3SCW7"/>
<reference evidence="2" key="1">
    <citation type="submission" date="2016-10" db="EMBL/GenBank/DDBJ databases">
        <authorList>
            <person name="Varghese N."/>
            <person name="Submissions S."/>
        </authorList>
    </citation>
    <scope>NUCLEOTIDE SEQUENCE [LARGE SCALE GENOMIC DNA]</scope>
    <source>
        <strain evidence="2">DSM 45245</strain>
    </source>
</reference>